<dbReference type="Gene3D" id="3.40.50.10910">
    <property type="entry name" value="Amidohydrolase"/>
    <property type="match status" value="1"/>
</dbReference>
<dbReference type="EMBL" id="JBHUHY010000002">
    <property type="protein sequence ID" value="MFD2185860.1"/>
    <property type="molecule type" value="Genomic_DNA"/>
</dbReference>
<dbReference type="InterPro" id="IPR011059">
    <property type="entry name" value="Metal-dep_hydrolase_composite"/>
</dbReference>
<dbReference type="RefSeq" id="WP_378318828.1">
    <property type="nucleotide sequence ID" value="NZ_JBHUHY010000002.1"/>
</dbReference>
<dbReference type="SUPFAM" id="SSF51556">
    <property type="entry name" value="Metallo-dependent hydrolases"/>
    <property type="match status" value="1"/>
</dbReference>
<dbReference type="Gene3D" id="2.30.40.10">
    <property type="entry name" value="Urease, subunit C, domain 1"/>
    <property type="match status" value="1"/>
</dbReference>
<comment type="caution">
    <text evidence="2">The sequence shown here is derived from an EMBL/GenBank/DDBJ whole genome shotgun (WGS) entry which is preliminary data.</text>
</comment>
<dbReference type="InterPro" id="IPR051781">
    <property type="entry name" value="Metallo-dep_Hydrolase"/>
</dbReference>
<sequence>MHNLNFAYSFNVKKTTFFVFFLLLLLQSCSNKETIKYDIVISNINIIDLEDGSISKKTVCISGGKIVDLKVTDSLNDYISEKHMDGLGKFLLPGFWDNHIHLRGGDSLIEENKNLLPLFIANGITTVRDAGGDLTSEILRWRKEIKNNTIIGPTIYTSGPKLDGDQATWAGSLVVASQEDVTKALDSLEKIPSDFVKIYDSRISRENYLEVLKQAKERGLISSGHMPFTVELNEAVTSGIGAVEHLYYILKGCSSKEKEITQAIINKELSFWDSMDQLTTTYHDSTAQKTFQLLNNHNTYVVPTLHIGNVLSYLDEVDHTNDPYLDIIGKGIVKTYNGRIKRAISASPEARKSRKALNSFFKKLTKSLNNANVKLLAGSDSGAYNSYTYPGISLHKELEAMVAAGLDPLEALQTSSYNGSRYLQKDKEVGVIEVNKVADLVILNSNPLQEIKNTRDIYQVIKGNKIYDPKEIAKQYDCTECFTILP</sequence>
<accession>A0ABW5ATQ0</accession>
<feature type="domain" description="Amidohydrolase-related" evidence="1">
    <location>
        <begin position="90"/>
        <end position="463"/>
    </location>
</feature>
<proteinExistence type="predicted"/>
<dbReference type="InterPro" id="IPR006680">
    <property type="entry name" value="Amidohydro-rel"/>
</dbReference>
<dbReference type="Pfam" id="PF01979">
    <property type="entry name" value="Amidohydro_1"/>
    <property type="match status" value="1"/>
</dbReference>
<dbReference type="InterPro" id="IPR032466">
    <property type="entry name" value="Metal_Hydrolase"/>
</dbReference>
<evidence type="ECO:0000313" key="2">
    <source>
        <dbReference type="EMBL" id="MFD2185860.1"/>
    </source>
</evidence>
<dbReference type="Gene3D" id="1.20.58.520">
    <property type="entry name" value="Amidohydrolase"/>
    <property type="match status" value="1"/>
</dbReference>
<protein>
    <submittedName>
        <fullName evidence="2">Amidohydrolase family protein</fullName>
    </submittedName>
</protein>
<dbReference type="Gene3D" id="3.30.110.90">
    <property type="entry name" value="Amidohydrolase"/>
    <property type="match status" value="1"/>
</dbReference>
<reference evidence="3" key="1">
    <citation type="journal article" date="2019" name="Int. J. Syst. Evol. Microbiol.">
        <title>The Global Catalogue of Microorganisms (GCM) 10K type strain sequencing project: providing services to taxonomists for standard genome sequencing and annotation.</title>
        <authorList>
            <consortium name="The Broad Institute Genomics Platform"/>
            <consortium name="The Broad Institute Genome Sequencing Center for Infectious Disease"/>
            <person name="Wu L."/>
            <person name="Ma J."/>
        </authorList>
    </citation>
    <scope>NUCLEOTIDE SEQUENCE [LARGE SCALE GENOMIC DNA]</scope>
    <source>
        <strain evidence="3">DT92</strain>
    </source>
</reference>
<gene>
    <name evidence="2" type="ORF">ACFSJT_03585</name>
</gene>
<keyword evidence="3" id="KW-1185">Reference proteome</keyword>
<evidence type="ECO:0000259" key="1">
    <source>
        <dbReference type="Pfam" id="PF01979"/>
    </source>
</evidence>
<dbReference type="PANTHER" id="PTHR43135:SF3">
    <property type="entry name" value="ALPHA-D-RIBOSE 1-METHYLPHOSPHONATE 5-TRIPHOSPHATE DIPHOSPHATASE"/>
    <property type="match status" value="1"/>
</dbReference>
<dbReference type="SUPFAM" id="SSF51338">
    <property type="entry name" value="Composite domain of metallo-dependent hydrolases"/>
    <property type="match status" value="1"/>
</dbReference>
<name>A0ABW5ATQ0_9FLAO</name>
<dbReference type="PANTHER" id="PTHR43135">
    <property type="entry name" value="ALPHA-D-RIBOSE 1-METHYLPHOSPHONATE 5-TRIPHOSPHATE DIPHOSPHATASE"/>
    <property type="match status" value="1"/>
</dbReference>
<organism evidence="2 3">
    <name type="scientific">Aquimarina celericrescens</name>
    <dbReference type="NCBI Taxonomy" id="1964542"/>
    <lineage>
        <taxon>Bacteria</taxon>
        <taxon>Pseudomonadati</taxon>
        <taxon>Bacteroidota</taxon>
        <taxon>Flavobacteriia</taxon>
        <taxon>Flavobacteriales</taxon>
        <taxon>Flavobacteriaceae</taxon>
        <taxon>Aquimarina</taxon>
    </lineage>
</organism>
<evidence type="ECO:0000313" key="3">
    <source>
        <dbReference type="Proteomes" id="UP001597344"/>
    </source>
</evidence>
<dbReference type="Proteomes" id="UP001597344">
    <property type="component" value="Unassembled WGS sequence"/>
</dbReference>